<proteinExistence type="predicted"/>
<keyword evidence="1" id="KW-1133">Transmembrane helix</keyword>
<dbReference type="AlphaFoldDB" id="A0A371C3M5"/>
<accession>A0A371C3M5</accession>
<organism evidence="2 3">
    <name type="scientific">Yarrowia lipolytica</name>
    <name type="common">Candida lipolytica</name>
    <dbReference type="NCBI Taxonomy" id="4952"/>
    <lineage>
        <taxon>Eukaryota</taxon>
        <taxon>Fungi</taxon>
        <taxon>Dikarya</taxon>
        <taxon>Ascomycota</taxon>
        <taxon>Saccharomycotina</taxon>
        <taxon>Dipodascomycetes</taxon>
        <taxon>Dipodascales</taxon>
        <taxon>Dipodascales incertae sedis</taxon>
        <taxon>Yarrowia</taxon>
    </lineage>
</organism>
<evidence type="ECO:0000313" key="2">
    <source>
        <dbReference type="EMBL" id="RDW24600.1"/>
    </source>
</evidence>
<protein>
    <submittedName>
        <fullName evidence="2">Uncharacterized protein</fullName>
    </submittedName>
</protein>
<dbReference type="EMBL" id="KZ859027">
    <property type="protein sequence ID" value="RDW24600.1"/>
    <property type="molecule type" value="Genomic_DNA"/>
</dbReference>
<evidence type="ECO:0000313" key="3">
    <source>
        <dbReference type="Proteomes" id="UP000256601"/>
    </source>
</evidence>
<keyword evidence="1" id="KW-0472">Membrane</keyword>
<dbReference type="VEuPathDB" id="FungiDB:YALI0_C06853g"/>
<name>A0A371C3M5_YARLL</name>
<keyword evidence="1" id="KW-0812">Transmembrane</keyword>
<evidence type="ECO:0000256" key="1">
    <source>
        <dbReference type="SAM" id="Phobius"/>
    </source>
</evidence>
<sequence>MLLLSTACVTPPTVSIYPPIRRHYLRKSEPFFSSCLMPQSRIYKHRQCGPVPALVHQRQQFAQLLQQHSLSPHTFNMLPAGVILAIILVGLVGVLLFCMFMFRKLMAFKKRRAAPQY</sequence>
<dbReference type="VEuPathDB" id="FungiDB:YALI1_C09150g"/>
<feature type="transmembrane region" description="Helical" evidence="1">
    <location>
        <begin position="78"/>
        <end position="102"/>
    </location>
</feature>
<gene>
    <name evidence="2" type="ORF">B0I71DRAFT_134007</name>
</gene>
<reference evidence="2 3" key="1">
    <citation type="submission" date="2018-07" db="EMBL/GenBank/DDBJ databases">
        <title>Draft Genome Assemblies for Five Robust Yarrowia lipolytica Strains Exhibiting High Lipid Production and Pentose Sugar Utilization and Sugar Alcohol Secretion from Undetoxified Lignocellulosic Biomass Hydrolysates.</title>
        <authorList>
            <consortium name="DOE Joint Genome Institute"/>
            <person name="Walker C."/>
            <person name="Ryu S."/>
            <person name="Na H."/>
            <person name="Zane M."/>
            <person name="LaButti K."/>
            <person name="Lipzen A."/>
            <person name="Haridas S."/>
            <person name="Barry K."/>
            <person name="Grigoriev I.V."/>
            <person name="Quarterman J."/>
            <person name="Slininger P."/>
            <person name="Dien B."/>
            <person name="Trinh C.T."/>
        </authorList>
    </citation>
    <scope>NUCLEOTIDE SEQUENCE [LARGE SCALE GENOMIC DNA]</scope>
    <source>
        <strain evidence="2 3">YB392</strain>
    </source>
</reference>
<dbReference type="Proteomes" id="UP000256601">
    <property type="component" value="Unassembled WGS sequence"/>
</dbReference>